<evidence type="ECO:0000256" key="6">
    <source>
        <dbReference type="ARBA" id="ARBA00029447"/>
    </source>
</evidence>
<dbReference type="GO" id="GO:0004888">
    <property type="term" value="F:transmembrane signaling receptor activity"/>
    <property type="evidence" value="ECO:0007669"/>
    <property type="project" value="InterPro"/>
</dbReference>
<feature type="domain" description="Methyl-accepting transducer" evidence="9">
    <location>
        <begin position="78"/>
        <end position="248"/>
    </location>
</feature>
<reference evidence="11" key="1">
    <citation type="submission" date="2016-10" db="EMBL/GenBank/DDBJ databases">
        <authorList>
            <person name="Varghese N."/>
            <person name="Submissions S."/>
        </authorList>
    </citation>
    <scope>NUCLEOTIDE SEQUENCE [LARGE SCALE GENOMIC DNA]</scope>
    <source>
        <strain evidence="11">DSM 7165</strain>
    </source>
</reference>
<dbReference type="Pfam" id="PF00015">
    <property type="entry name" value="MCPsignal"/>
    <property type="match status" value="1"/>
</dbReference>
<keyword evidence="11" id="KW-1185">Reference proteome</keyword>
<evidence type="ECO:0000313" key="10">
    <source>
        <dbReference type="EMBL" id="SEI63879.1"/>
    </source>
</evidence>
<dbReference type="SUPFAM" id="SSF58104">
    <property type="entry name" value="Methyl-accepting chemotaxis protein (MCP) signaling domain"/>
    <property type="match status" value="1"/>
</dbReference>
<evidence type="ECO:0000256" key="4">
    <source>
        <dbReference type="ARBA" id="ARBA00023136"/>
    </source>
</evidence>
<dbReference type="STRING" id="64971.SAMN05421831_10642"/>
<dbReference type="GO" id="GO:0006935">
    <property type="term" value="P:chemotaxis"/>
    <property type="evidence" value="ECO:0007669"/>
    <property type="project" value="InterPro"/>
</dbReference>
<proteinExistence type="inferred from homology"/>
<keyword evidence="3" id="KW-1133">Transmembrane helix</keyword>
<evidence type="ECO:0000256" key="5">
    <source>
        <dbReference type="ARBA" id="ARBA00023224"/>
    </source>
</evidence>
<accession>A0A1H6S7L3</accession>
<comment type="similarity">
    <text evidence="6">Belongs to the methyl-accepting chemotaxis (MCP) protein family.</text>
</comment>
<dbReference type="SMART" id="SM00283">
    <property type="entry name" value="MA"/>
    <property type="match status" value="1"/>
</dbReference>
<keyword evidence="5 7" id="KW-0807">Transducer</keyword>
<evidence type="ECO:0000256" key="1">
    <source>
        <dbReference type="ARBA" id="ARBA00004141"/>
    </source>
</evidence>
<feature type="region of interest" description="Disordered" evidence="8">
    <location>
        <begin position="372"/>
        <end position="395"/>
    </location>
</feature>
<name>A0A1H6S7L3_9GAMM</name>
<dbReference type="InterPro" id="IPR004089">
    <property type="entry name" value="MCPsignal_dom"/>
</dbReference>
<dbReference type="PANTHER" id="PTHR32089">
    <property type="entry name" value="METHYL-ACCEPTING CHEMOTAXIS PROTEIN MCPB"/>
    <property type="match status" value="1"/>
</dbReference>
<organism evidence="10 11">
    <name type="scientific">Allopseudospirillum japonicum</name>
    <dbReference type="NCBI Taxonomy" id="64971"/>
    <lineage>
        <taxon>Bacteria</taxon>
        <taxon>Pseudomonadati</taxon>
        <taxon>Pseudomonadota</taxon>
        <taxon>Gammaproteobacteria</taxon>
        <taxon>Oceanospirillales</taxon>
        <taxon>Oceanospirillaceae</taxon>
        <taxon>Allopseudospirillum</taxon>
    </lineage>
</organism>
<evidence type="ECO:0000256" key="7">
    <source>
        <dbReference type="PROSITE-ProRule" id="PRU00284"/>
    </source>
</evidence>
<gene>
    <name evidence="10" type="ORF">SAMN05421831_10642</name>
</gene>
<dbReference type="GO" id="GO:0016020">
    <property type="term" value="C:membrane"/>
    <property type="evidence" value="ECO:0007669"/>
    <property type="project" value="UniProtKB-SubCell"/>
</dbReference>
<evidence type="ECO:0000256" key="3">
    <source>
        <dbReference type="ARBA" id="ARBA00022989"/>
    </source>
</evidence>
<evidence type="ECO:0000256" key="8">
    <source>
        <dbReference type="SAM" id="MobiDB-lite"/>
    </source>
</evidence>
<dbReference type="PRINTS" id="PR00260">
    <property type="entry name" value="CHEMTRNSDUCR"/>
</dbReference>
<dbReference type="Gene3D" id="1.10.287.950">
    <property type="entry name" value="Methyl-accepting chemotaxis protein"/>
    <property type="match status" value="1"/>
</dbReference>
<keyword evidence="2" id="KW-0812">Transmembrane</keyword>
<evidence type="ECO:0000259" key="9">
    <source>
        <dbReference type="PROSITE" id="PS50111"/>
    </source>
</evidence>
<keyword evidence="4" id="KW-0472">Membrane</keyword>
<dbReference type="Proteomes" id="UP000242999">
    <property type="component" value="Unassembled WGS sequence"/>
</dbReference>
<dbReference type="PROSITE" id="PS50111">
    <property type="entry name" value="CHEMOTAXIS_TRANSDUC_2"/>
    <property type="match status" value="1"/>
</dbReference>
<dbReference type="PANTHER" id="PTHR32089:SF119">
    <property type="entry name" value="METHYL-ACCEPTING CHEMOTAXIS PROTEIN CTPL"/>
    <property type="match status" value="1"/>
</dbReference>
<protein>
    <submittedName>
        <fullName evidence="10">Methyl-accepting chemotaxis protein</fullName>
    </submittedName>
</protein>
<dbReference type="InterPro" id="IPR004090">
    <property type="entry name" value="Chemotax_Me-accpt_rcpt"/>
</dbReference>
<sequence length="395" mass="43997">MKHIPLGLAFYLVAIIVMAHGIAPLLAQITPLPATLISMITAGGLLGLEAYRTFKKYKAQAAIQPEPQKTITLDTQACSQGLNALCEQDQLAQSRLNESIQFTENAAFEIIERLSHINELAEDLTRYLDVASGQSEQMQASMEESAHVINELSGFIHTLPEHIKRQQSDFHLLGQRVIDLNSRVDLIHEISKQTDLLALNAAIEAARAGEAGRGFAVVASEVRVLASKAAEAASLIGHGIKEVHSSVNAYIGDEVDQRLNKDIEEVTRLMNLTRELNSGYIDMRQFYRMLLSVVITHNDHLNKEVNDALGSIQFQDVIRQIVERLQFSFNERQQVLIRILEQLESHQQVDWHVLQEVAQAYAQAEDAHLSLSAPDLDEDPRQGNTSSQGARIELF</sequence>
<evidence type="ECO:0000313" key="11">
    <source>
        <dbReference type="Proteomes" id="UP000242999"/>
    </source>
</evidence>
<dbReference type="RefSeq" id="WP_093309381.1">
    <property type="nucleotide sequence ID" value="NZ_FNYH01000006.1"/>
</dbReference>
<evidence type="ECO:0000256" key="2">
    <source>
        <dbReference type="ARBA" id="ARBA00022692"/>
    </source>
</evidence>
<comment type="subcellular location">
    <subcellularLocation>
        <location evidence="1">Membrane</location>
        <topology evidence="1">Multi-pass membrane protein</topology>
    </subcellularLocation>
</comment>
<dbReference type="GO" id="GO:0007165">
    <property type="term" value="P:signal transduction"/>
    <property type="evidence" value="ECO:0007669"/>
    <property type="project" value="UniProtKB-KW"/>
</dbReference>
<dbReference type="AlphaFoldDB" id="A0A1H6S7L3"/>
<dbReference type="EMBL" id="FNYH01000006">
    <property type="protein sequence ID" value="SEI63879.1"/>
    <property type="molecule type" value="Genomic_DNA"/>
</dbReference>